<name>A0A3B1BI24_9ZZZZ</name>
<keyword evidence="4" id="KW-1003">Cell membrane</keyword>
<dbReference type="GO" id="GO:0051453">
    <property type="term" value="P:regulation of intracellular pH"/>
    <property type="evidence" value="ECO:0007669"/>
    <property type="project" value="TreeGrafter"/>
</dbReference>
<evidence type="ECO:0000256" key="9">
    <source>
        <dbReference type="ARBA" id="ARBA00023136"/>
    </source>
</evidence>
<evidence type="ECO:0000256" key="8">
    <source>
        <dbReference type="ARBA" id="ARBA00023065"/>
    </source>
</evidence>
<feature type="transmembrane region" description="Helical" evidence="11">
    <location>
        <begin position="291"/>
        <end position="311"/>
    </location>
</feature>
<evidence type="ECO:0000256" key="4">
    <source>
        <dbReference type="ARBA" id="ARBA00022475"/>
    </source>
</evidence>
<dbReference type="GO" id="GO:0098719">
    <property type="term" value="P:sodium ion import across plasma membrane"/>
    <property type="evidence" value="ECO:0007669"/>
    <property type="project" value="TreeGrafter"/>
</dbReference>
<feature type="transmembrane region" description="Helical" evidence="11">
    <location>
        <begin position="71"/>
        <end position="88"/>
    </location>
</feature>
<organism evidence="13">
    <name type="scientific">hydrothermal vent metagenome</name>
    <dbReference type="NCBI Taxonomy" id="652676"/>
    <lineage>
        <taxon>unclassified sequences</taxon>
        <taxon>metagenomes</taxon>
        <taxon>ecological metagenomes</taxon>
    </lineage>
</organism>
<feature type="transmembrane region" description="Helical" evidence="11">
    <location>
        <begin position="172"/>
        <end position="191"/>
    </location>
</feature>
<evidence type="ECO:0000256" key="6">
    <source>
        <dbReference type="ARBA" id="ARBA00022989"/>
    </source>
</evidence>
<evidence type="ECO:0000256" key="5">
    <source>
        <dbReference type="ARBA" id="ARBA00022692"/>
    </source>
</evidence>
<dbReference type="AlphaFoldDB" id="A0A3B1BI24"/>
<keyword evidence="9 11" id="KW-0472">Membrane</keyword>
<feature type="transmembrane region" description="Helical" evidence="11">
    <location>
        <begin position="129"/>
        <end position="151"/>
    </location>
</feature>
<sequence length="415" mass="44708">MDFLNTSAVLISLAALFSYLNYRYLKIPTTIGIMLIALSISLGLLIADFLQLTNLSDYAEQMLRSIDFHEALMQGMLSFLLFAGALHVSLNDLFKQKWVILFLATVGILVSTFLVGAMTWVVLNGLGLNISFIYCLVFGALISPTDPVAVIGILKTSGVSHSLETKIAGESLFNDGVGVVIFLVLLGIATGRHEADIQSISLSLLQEAGGGMLFGAVAGYLVFSMLRQIDNYQVEVLLTLALVMGGYALANALHISGPLAMVVAGLIIGNHGRSLAMTAKTRKHLDMFWELVDEVLNAVLFVLMGMEILVLSFKGEYLLAALVIIPLVLAARYISVGIPVTLLRRFRSFSPQVVEIMTWAGLRGGISVALALSLPLGTERDVILAITYAVVVFSILVQGLTIGALVNEDDSIRRG</sequence>
<evidence type="ECO:0000256" key="10">
    <source>
        <dbReference type="ARBA" id="ARBA00023201"/>
    </source>
</evidence>
<evidence type="ECO:0000256" key="3">
    <source>
        <dbReference type="ARBA" id="ARBA00022449"/>
    </source>
</evidence>
<dbReference type="InterPro" id="IPR038770">
    <property type="entry name" value="Na+/solute_symporter_sf"/>
</dbReference>
<evidence type="ECO:0000313" key="13">
    <source>
        <dbReference type="EMBL" id="VAX11743.1"/>
    </source>
</evidence>
<dbReference type="InterPro" id="IPR006153">
    <property type="entry name" value="Cation/H_exchanger_TM"/>
</dbReference>
<protein>
    <submittedName>
        <fullName evidence="13">Na+/H+ antiporter, NhaP family</fullName>
    </submittedName>
</protein>
<keyword evidence="7" id="KW-0915">Sodium</keyword>
<keyword evidence="8" id="KW-0406">Ion transport</keyword>
<feature type="transmembrane region" description="Helical" evidence="11">
    <location>
        <begin position="203"/>
        <end position="223"/>
    </location>
</feature>
<dbReference type="PANTHER" id="PTHR10110">
    <property type="entry name" value="SODIUM/HYDROGEN EXCHANGER"/>
    <property type="match status" value="1"/>
</dbReference>
<proteinExistence type="predicted"/>
<evidence type="ECO:0000256" key="2">
    <source>
        <dbReference type="ARBA" id="ARBA00022448"/>
    </source>
</evidence>
<dbReference type="GO" id="GO:0015386">
    <property type="term" value="F:potassium:proton antiporter activity"/>
    <property type="evidence" value="ECO:0007669"/>
    <property type="project" value="TreeGrafter"/>
</dbReference>
<evidence type="ECO:0000259" key="12">
    <source>
        <dbReference type="Pfam" id="PF00999"/>
    </source>
</evidence>
<feature type="transmembrane region" description="Helical" evidence="11">
    <location>
        <begin position="382"/>
        <end position="406"/>
    </location>
</feature>
<keyword evidence="6 11" id="KW-1133">Transmembrane helix</keyword>
<evidence type="ECO:0000256" key="11">
    <source>
        <dbReference type="SAM" id="Phobius"/>
    </source>
</evidence>
<keyword evidence="5 11" id="KW-0812">Transmembrane</keyword>
<feature type="transmembrane region" description="Helical" evidence="11">
    <location>
        <begin position="100"/>
        <end position="123"/>
    </location>
</feature>
<evidence type="ECO:0000256" key="1">
    <source>
        <dbReference type="ARBA" id="ARBA00004651"/>
    </source>
</evidence>
<feature type="transmembrane region" description="Helical" evidence="11">
    <location>
        <begin position="317"/>
        <end position="335"/>
    </location>
</feature>
<reference evidence="13" key="1">
    <citation type="submission" date="2018-06" db="EMBL/GenBank/DDBJ databases">
        <authorList>
            <person name="Zhirakovskaya E."/>
        </authorList>
    </citation>
    <scope>NUCLEOTIDE SEQUENCE</scope>
</reference>
<feature type="transmembrane region" description="Helical" evidence="11">
    <location>
        <begin position="31"/>
        <end position="51"/>
    </location>
</feature>
<feature type="transmembrane region" description="Helical" evidence="11">
    <location>
        <begin position="6"/>
        <end position="24"/>
    </location>
</feature>
<dbReference type="PANTHER" id="PTHR10110:SF195">
    <property type="entry name" value="NA(+)_H(+) ANTIPORTER NHAS2"/>
    <property type="match status" value="1"/>
</dbReference>
<dbReference type="InterPro" id="IPR018422">
    <property type="entry name" value="Cation/H_exchanger_CPA1"/>
</dbReference>
<accession>A0A3B1BI24</accession>
<evidence type="ECO:0000256" key="7">
    <source>
        <dbReference type="ARBA" id="ARBA00023053"/>
    </source>
</evidence>
<feature type="transmembrane region" description="Helical" evidence="11">
    <location>
        <begin position="356"/>
        <end position="376"/>
    </location>
</feature>
<keyword evidence="10" id="KW-0739">Sodium transport</keyword>
<dbReference type="Gene3D" id="1.20.1530.20">
    <property type="match status" value="1"/>
</dbReference>
<dbReference type="GO" id="GO:0005886">
    <property type="term" value="C:plasma membrane"/>
    <property type="evidence" value="ECO:0007669"/>
    <property type="project" value="UniProtKB-SubCell"/>
</dbReference>
<keyword evidence="2" id="KW-0813">Transport</keyword>
<gene>
    <name evidence="13" type="ORF">MNBD_GAMMA25-2159</name>
</gene>
<keyword evidence="3" id="KW-0050">Antiport</keyword>
<feature type="domain" description="Cation/H+ exchanger transmembrane" evidence="12">
    <location>
        <begin position="13"/>
        <end position="407"/>
    </location>
</feature>
<dbReference type="Pfam" id="PF00999">
    <property type="entry name" value="Na_H_Exchanger"/>
    <property type="match status" value="1"/>
</dbReference>
<comment type="subcellular location">
    <subcellularLocation>
        <location evidence="1">Cell membrane</location>
        <topology evidence="1">Multi-pass membrane protein</topology>
    </subcellularLocation>
</comment>
<dbReference type="EMBL" id="UOFY01000075">
    <property type="protein sequence ID" value="VAX11743.1"/>
    <property type="molecule type" value="Genomic_DNA"/>
</dbReference>
<dbReference type="GO" id="GO:0015385">
    <property type="term" value="F:sodium:proton antiporter activity"/>
    <property type="evidence" value="ECO:0007669"/>
    <property type="project" value="InterPro"/>
</dbReference>